<feature type="transmembrane region" description="Helical" evidence="1">
    <location>
        <begin position="108"/>
        <end position="136"/>
    </location>
</feature>
<sequence>MSSTLITSSLSTDLLTKFRLFSAITQTSSHVLSLKLQSRSSRVTPICSSNLSKSFNSQPITFGNKSSVIGLEEESSSSTEKSQYNVSVGNPSFPSTNPPAKLSLSDQAFFLLAFIACTTTVAFTSLVIVAVPTLYAMGRAAASLAKLADTANEELPSTMAAIRLTGMEISDLTLELSDL</sequence>
<organism evidence="2 3">
    <name type="scientific">Dillenia turbinata</name>
    <dbReference type="NCBI Taxonomy" id="194707"/>
    <lineage>
        <taxon>Eukaryota</taxon>
        <taxon>Viridiplantae</taxon>
        <taxon>Streptophyta</taxon>
        <taxon>Embryophyta</taxon>
        <taxon>Tracheophyta</taxon>
        <taxon>Spermatophyta</taxon>
        <taxon>Magnoliopsida</taxon>
        <taxon>eudicotyledons</taxon>
        <taxon>Gunneridae</taxon>
        <taxon>Pentapetalae</taxon>
        <taxon>Dilleniales</taxon>
        <taxon>Dilleniaceae</taxon>
        <taxon>Dillenia</taxon>
    </lineage>
</organism>
<dbReference type="EMBL" id="JBAMMX010000025">
    <property type="protein sequence ID" value="KAK6915288.1"/>
    <property type="molecule type" value="Genomic_DNA"/>
</dbReference>
<dbReference type="AlphaFoldDB" id="A0AAN8YZJ9"/>
<evidence type="ECO:0000256" key="1">
    <source>
        <dbReference type="SAM" id="Phobius"/>
    </source>
</evidence>
<dbReference type="PANTHER" id="PTHR33825">
    <property type="entry name" value="CHITINASE-LIKE PROTEIN"/>
    <property type="match status" value="1"/>
</dbReference>
<evidence type="ECO:0000313" key="3">
    <source>
        <dbReference type="Proteomes" id="UP001370490"/>
    </source>
</evidence>
<keyword evidence="1" id="KW-1133">Transmembrane helix</keyword>
<protein>
    <recommendedName>
        <fullName evidence="4">Transmembrane protein</fullName>
    </recommendedName>
</protein>
<proteinExistence type="predicted"/>
<comment type="caution">
    <text evidence="2">The sequence shown here is derived from an EMBL/GenBank/DDBJ whole genome shotgun (WGS) entry which is preliminary data.</text>
</comment>
<dbReference type="PANTHER" id="PTHR33825:SF14">
    <property type="entry name" value="CHITINASE-LIKE PROTEIN"/>
    <property type="match status" value="1"/>
</dbReference>
<name>A0AAN8YZJ9_9MAGN</name>
<accession>A0AAN8YZJ9</accession>
<evidence type="ECO:0000313" key="2">
    <source>
        <dbReference type="EMBL" id="KAK6915288.1"/>
    </source>
</evidence>
<keyword evidence="3" id="KW-1185">Reference proteome</keyword>
<evidence type="ECO:0008006" key="4">
    <source>
        <dbReference type="Google" id="ProtNLM"/>
    </source>
</evidence>
<gene>
    <name evidence="2" type="ORF">RJ641_020405</name>
</gene>
<keyword evidence="1" id="KW-0472">Membrane</keyword>
<keyword evidence="1" id="KW-0812">Transmembrane</keyword>
<dbReference type="Proteomes" id="UP001370490">
    <property type="component" value="Unassembled WGS sequence"/>
</dbReference>
<reference evidence="2 3" key="1">
    <citation type="submission" date="2023-12" db="EMBL/GenBank/DDBJ databases">
        <title>A high-quality genome assembly for Dillenia turbinata (Dilleniales).</title>
        <authorList>
            <person name="Chanderbali A."/>
        </authorList>
    </citation>
    <scope>NUCLEOTIDE SEQUENCE [LARGE SCALE GENOMIC DNA]</scope>
    <source>
        <strain evidence="2">LSX21</strain>
        <tissue evidence="2">Leaf</tissue>
    </source>
</reference>
<feature type="non-terminal residue" evidence="2">
    <location>
        <position position="179"/>
    </location>
</feature>